<dbReference type="EMBL" id="JAOYFB010000003">
    <property type="protein sequence ID" value="KAK4011665.1"/>
    <property type="molecule type" value="Genomic_DNA"/>
</dbReference>
<dbReference type="Proteomes" id="UP001234178">
    <property type="component" value="Unassembled WGS sequence"/>
</dbReference>
<gene>
    <name evidence="1" type="ORF">OUZ56_020782</name>
</gene>
<proteinExistence type="predicted"/>
<sequence>MFINIYQVTVNLVHNMYGTVFHGTHFALLTITKIELLVLDKDFSRVRCGHARRKCAFLQTVVNPTFPEKGLQIATCFAILRSVPFADLLGHITSSTPQAVVV</sequence>
<organism evidence="1 2">
    <name type="scientific">Daphnia magna</name>
    <dbReference type="NCBI Taxonomy" id="35525"/>
    <lineage>
        <taxon>Eukaryota</taxon>
        <taxon>Metazoa</taxon>
        <taxon>Ecdysozoa</taxon>
        <taxon>Arthropoda</taxon>
        <taxon>Crustacea</taxon>
        <taxon>Branchiopoda</taxon>
        <taxon>Diplostraca</taxon>
        <taxon>Cladocera</taxon>
        <taxon>Anomopoda</taxon>
        <taxon>Daphniidae</taxon>
        <taxon>Daphnia</taxon>
    </lineage>
</organism>
<protein>
    <submittedName>
        <fullName evidence="1">Uncharacterized protein</fullName>
    </submittedName>
</protein>
<reference evidence="1 2" key="1">
    <citation type="journal article" date="2023" name="Nucleic Acids Res.">
        <title>The hologenome of Daphnia magna reveals possible DNA methylation and microbiome-mediated evolution of the host genome.</title>
        <authorList>
            <person name="Chaturvedi A."/>
            <person name="Li X."/>
            <person name="Dhandapani V."/>
            <person name="Marshall H."/>
            <person name="Kissane S."/>
            <person name="Cuenca-Cambronero M."/>
            <person name="Asole G."/>
            <person name="Calvet F."/>
            <person name="Ruiz-Romero M."/>
            <person name="Marangio P."/>
            <person name="Guigo R."/>
            <person name="Rago D."/>
            <person name="Mirbahai L."/>
            <person name="Eastwood N."/>
            <person name="Colbourne J.K."/>
            <person name="Zhou J."/>
            <person name="Mallon E."/>
            <person name="Orsini L."/>
        </authorList>
    </citation>
    <scope>NUCLEOTIDE SEQUENCE [LARGE SCALE GENOMIC DNA]</scope>
    <source>
        <strain evidence="1">LRV0_1</strain>
    </source>
</reference>
<name>A0ABQ9ZGI4_9CRUS</name>
<evidence type="ECO:0000313" key="2">
    <source>
        <dbReference type="Proteomes" id="UP001234178"/>
    </source>
</evidence>
<accession>A0ABQ9ZGI4</accession>
<keyword evidence="2" id="KW-1185">Reference proteome</keyword>
<comment type="caution">
    <text evidence="1">The sequence shown here is derived from an EMBL/GenBank/DDBJ whole genome shotgun (WGS) entry which is preliminary data.</text>
</comment>
<evidence type="ECO:0000313" key="1">
    <source>
        <dbReference type="EMBL" id="KAK4011665.1"/>
    </source>
</evidence>